<protein>
    <submittedName>
        <fullName evidence="7">NUDIX hydrolase</fullName>
    </submittedName>
</protein>
<dbReference type="InterPro" id="IPR015797">
    <property type="entry name" value="NUDIX_hydrolase-like_dom_sf"/>
</dbReference>
<dbReference type="Pfam" id="PF00293">
    <property type="entry name" value="NUDIX"/>
    <property type="match status" value="1"/>
</dbReference>
<reference evidence="7 8" key="1">
    <citation type="journal article" date="2019" name="Int. J. Syst. Evol. Microbiol.">
        <title>The Global Catalogue of Microorganisms (GCM) 10K type strain sequencing project: providing services to taxonomists for standard genome sequencing and annotation.</title>
        <authorList>
            <consortium name="The Broad Institute Genomics Platform"/>
            <consortium name="The Broad Institute Genome Sequencing Center for Infectious Disease"/>
            <person name="Wu L."/>
            <person name="Ma J."/>
        </authorList>
    </citation>
    <scope>NUCLEOTIDE SEQUENCE [LARGE SCALE GENOMIC DNA]</scope>
    <source>
        <strain evidence="7 8">JCM 10671</strain>
    </source>
</reference>
<name>A0ABN1H3V5_9ACTN</name>
<comment type="cofactor">
    <cofactor evidence="1">
        <name>Mg(2+)</name>
        <dbReference type="ChEBI" id="CHEBI:18420"/>
    </cofactor>
</comment>
<evidence type="ECO:0000256" key="5">
    <source>
        <dbReference type="RuleBase" id="RU003476"/>
    </source>
</evidence>
<comment type="similarity">
    <text evidence="2 5">Belongs to the Nudix hydrolase family.</text>
</comment>
<dbReference type="PROSITE" id="PS00893">
    <property type="entry name" value="NUDIX_BOX"/>
    <property type="match status" value="1"/>
</dbReference>
<evidence type="ECO:0000256" key="4">
    <source>
        <dbReference type="ARBA" id="ARBA00022842"/>
    </source>
</evidence>
<keyword evidence="8" id="KW-1185">Reference proteome</keyword>
<dbReference type="PRINTS" id="PR00502">
    <property type="entry name" value="NUDIXFAMILY"/>
</dbReference>
<dbReference type="PANTHER" id="PTHR43046">
    <property type="entry name" value="GDP-MANNOSE MANNOSYL HYDROLASE"/>
    <property type="match status" value="1"/>
</dbReference>
<dbReference type="InterPro" id="IPR000086">
    <property type="entry name" value="NUDIX_hydrolase_dom"/>
</dbReference>
<dbReference type="Proteomes" id="UP001500957">
    <property type="component" value="Unassembled WGS sequence"/>
</dbReference>
<dbReference type="CDD" id="cd18876">
    <property type="entry name" value="NUDIX_Hydrolase"/>
    <property type="match status" value="1"/>
</dbReference>
<organism evidence="7 8">
    <name type="scientific">Sporichthya brevicatena</name>
    <dbReference type="NCBI Taxonomy" id="171442"/>
    <lineage>
        <taxon>Bacteria</taxon>
        <taxon>Bacillati</taxon>
        <taxon>Actinomycetota</taxon>
        <taxon>Actinomycetes</taxon>
        <taxon>Sporichthyales</taxon>
        <taxon>Sporichthyaceae</taxon>
        <taxon>Sporichthya</taxon>
    </lineage>
</organism>
<evidence type="ECO:0000256" key="1">
    <source>
        <dbReference type="ARBA" id="ARBA00001946"/>
    </source>
</evidence>
<gene>
    <name evidence="7" type="ORF">GCM10009547_34990</name>
</gene>
<proteinExistence type="inferred from homology"/>
<feature type="domain" description="Nudix hydrolase" evidence="6">
    <location>
        <begin position="10"/>
        <end position="138"/>
    </location>
</feature>
<sequence length="155" mass="16906">MIDDPDDWSRPRVAAGVLFFDPDGRVLVVKPTYKDAWDVPGGYVNVDETPREAAVREVKEELGLDVALGAALVVDWAPHPAEGDKVLFLFDGGTLDTAAAGNIRLAPDELSEFRFTDRADVADLLIERLARRVTAAVTAHDRGTTEYLERGVGTE</sequence>
<keyword evidence="3 5" id="KW-0378">Hydrolase</keyword>
<keyword evidence="4" id="KW-0460">Magnesium</keyword>
<accession>A0ABN1H3V5</accession>
<dbReference type="InterPro" id="IPR020084">
    <property type="entry name" value="NUDIX_hydrolase_CS"/>
</dbReference>
<dbReference type="Gene3D" id="3.90.79.10">
    <property type="entry name" value="Nucleoside Triphosphate Pyrophosphohydrolase"/>
    <property type="match status" value="1"/>
</dbReference>
<dbReference type="PROSITE" id="PS51462">
    <property type="entry name" value="NUDIX"/>
    <property type="match status" value="1"/>
</dbReference>
<comment type="caution">
    <text evidence="7">The sequence shown here is derived from an EMBL/GenBank/DDBJ whole genome shotgun (WGS) entry which is preliminary data.</text>
</comment>
<evidence type="ECO:0000313" key="7">
    <source>
        <dbReference type="EMBL" id="GAA0628345.1"/>
    </source>
</evidence>
<evidence type="ECO:0000256" key="2">
    <source>
        <dbReference type="ARBA" id="ARBA00005582"/>
    </source>
</evidence>
<dbReference type="SUPFAM" id="SSF55811">
    <property type="entry name" value="Nudix"/>
    <property type="match status" value="1"/>
</dbReference>
<dbReference type="EMBL" id="BAAAHE010000031">
    <property type="protein sequence ID" value="GAA0628345.1"/>
    <property type="molecule type" value="Genomic_DNA"/>
</dbReference>
<dbReference type="GO" id="GO:0016787">
    <property type="term" value="F:hydrolase activity"/>
    <property type="evidence" value="ECO:0007669"/>
    <property type="project" value="UniProtKB-KW"/>
</dbReference>
<dbReference type="RefSeq" id="WP_344607106.1">
    <property type="nucleotide sequence ID" value="NZ_BAAAHE010000031.1"/>
</dbReference>
<dbReference type="PANTHER" id="PTHR43046:SF12">
    <property type="entry name" value="GDP-MANNOSE MANNOSYL HYDROLASE"/>
    <property type="match status" value="1"/>
</dbReference>
<evidence type="ECO:0000259" key="6">
    <source>
        <dbReference type="PROSITE" id="PS51462"/>
    </source>
</evidence>
<dbReference type="InterPro" id="IPR020476">
    <property type="entry name" value="Nudix_hydrolase"/>
</dbReference>
<evidence type="ECO:0000313" key="8">
    <source>
        <dbReference type="Proteomes" id="UP001500957"/>
    </source>
</evidence>
<evidence type="ECO:0000256" key="3">
    <source>
        <dbReference type="ARBA" id="ARBA00022801"/>
    </source>
</evidence>